<evidence type="ECO:0000256" key="10">
    <source>
        <dbReference type="SAM" id="SignalP"/>
    </source>
</evidence>
<evidence type="ECO:0000256" key="9">
    <source>
        <dbReference type="SAM" id="Phobius"/>
    </source>
</evidence>
<keyword evidence="13" id="KW-1185">Reference proteome</keyword>
<evidence type="ECO:0000256" key="8">
    <source>
        <dbReference type="ARBA" id="ARBA00023180"/>
    </source>
</evidence>
<comment type="caution">
    <text evidence="12">The sequence shown here is derived from an EMBL/GenBank/DDBJ whole genome shotgun (WGS) entry which is preliminary data.</text>
</comment>
<comment type="similarity">
    <text evidence="2">Belongs to the glutamate-gated ion channel (TC 1.A.10.1) family.</text>
</comment>
<dbReference type="InterPro" id="IPR001320">
    <property type="entry name" value="Iontro_rcpt_C"/>
</dbReference>
<evidence type="ECO:0000256" key="6">
    <source>
        <dbReference type="ARBA" id="ARBA00023136"/>
    </source>
</evidence>
<feature type="transmembrane region" description="Helical" evidence="9">
    <location>
        <begin position="356"/>
        <end position="380"/>
    </location>
</feature>
<feature type="chain" id="PRO_5045595046" description="Ionotropic glutamate receptor C-terminal domain-containing protein" evidence="10">
    <location>
        <begin position="25"/>
        <end position="705"/>
    </location>
</feature>
<keyword evidence="4 9" id="KW-0812">Transmembrane</keyword>
<keyword evidence="10" id="KW-0732">Signal</keyword>
<reference evidence="12 13" key="1">
    <citation type="submission" date="2024-08" db="EMBL/GenBank/DDBJ databases">
        <authorList>
            <person name="Cucini C."/>
            <person name="Frati F."/>
        </authorList>
    </citation>
    <scope>NUCLEOTIDE SEQUENCE [LARGE SCALE GENOMIC DNA]</scope>
</reference>
<dbReference type="InterPro" id="IPR052192">
    <property type="entry name" value="Insect_Ionotropic_Sensory_Rcpt"/>
</dbReference>
<dbReference type="Proteomes" id="UP001642540">
    <property type="component" value="Unassembled WGS sequence"/>
</dbReference>
<evidence type="ECO:0000256" key="7">
    <source>
        <dbReference type="ARBA" id="ARBA00023170"/>
    </source>
</evidence>
<proteinExistence type="inferred from homology"/>
<evidence type="ECO:0000256" key="5">
    <source>
        <dbReference type="ARBA" id="ARBA00022989"/>
    </source>
</evidence>
<evidence type="ECO:0000259" key="11">
    <source>
        <dbReference type="Pfam" id="PF00060"/>
    </source>
</evidence>
<evidence type="ECO:0000256" key="2">
    <source>
        <dbReference type="ARBA" id="ARBA00008685"/>
    </source>
</evidence>
<gene>
    <name evidence="12" type="ORF">ODALV1_LOCUS29974</name>
</gene>
<accession>A0ABP1S5G5</accession>
<evidence type="ECO:0000256" key="4">
    <source>
        <dbReference type="ARBA" id="ARBA00022692"/>
    </source>
</evidence>
<dbReference type="SUPFAM" id="SSF53850">
    <property type="entry name" value="Periplasmic binding protein-like II"/>
    <property type="match status" value="1"/>
</dbReference>
<organism evidence="12 13">
    <name type="scientific">Orchesella dallaii</name>
    <dbReference type="NCBI Taxonomy" id="48710"/>
    <lineage>
        <taxon>Eukaryota</taxon>
        <taxon>Metazoa</taxon>
        <taxon>Ecdysozoa</taxon>
        <taxon>Arthropoda</taxon>
        <taxon>Hexapoda</taxon>
        <taxon>Collembola</taxon>
        <taxon>Entomobryomorpha</taxon>
        <taxon>Entomobryoidea</taxon>
        <taxon>Orchesellidae</taxon>
        <taxon>Orchesellinae</taxon>
        <taxon>Orchesella</taxon>
    </lineage>
</organism>
<evidence type="ECO:0000313" key="12">
    <source>
        <dbReference type="EMBL" id="CAL8143870.1"/>
    </source>
</evidence>
<feature type="signal peptide" evidence="10">
    <location>
        <begin position="1"/>
        <end position="24"/>
    </location>
</feature>
<evidence type="ECO:0000256" key="1">
    <source>
        <dbReference type="ARBA" id="ARBA00004651"/>
    </source>
</evidence>
<keyword evidence="7" id="KW-0675">Receptor</keyword>
<dbReference type="Gene3D" id="1.10.287.70">
    <property type="match status" value="1"/>
</dbReference>
<keyword evidence="3" id="KW-1003">Cell membrane</keyword>
<dbReference type="PANTHER" id="PTHR42643:SF24">
    <property type="entry name" value="IONOTROPIC RECEPTOR 60A"/>
    <property type="match status" value="1"/>
</dbReference>
<dbReference type="Pfam" id="PF00060">
    <property type="entry name" value="Lig_chan"/>
    <property type="match status" value="1"/>
</dbReference>
<keyword evidence="5 9" id="KW-1133">Transmembrane helix</keyword>
<feature type="domain" description="Ionotropic glutamate receptor C-terminal" evidence="11">
    <location>
        <begin position="357"/>
        <end position="633"/>
    </location>
</feature>
<dbReference type="EMBL" id="CAXLJM020000160">
    <property type="protein sequence ID" value="CAL8143870.1"/>
    <property type="molecule type" value="Genomic_DNA"/>
</dbReference>
<feature type="transmembrane region" description="Helical" evidence="9">
    <location>
        <begin position="622"/>
        <end position="642"/>
    </location>
</feature>
<evidence type="ECO:0000256" key="3">
    <source>
        <dbReference type="ARBA" id="ARBA00022475"/>
    </source>
</evidence>
<dbReference type="PANTHER" id="PTHR42643">
    <property type="entry name" value="IONOTROPIC RECEPTOR 20A-RELATED"/>
    <property type="match status" value="1"/>
</dbReference>
<comment type="subcellular location">
    <subcellularLocation>
        <location evidence="1">Cell membrane</location>
        <topology evidence="1">Multi-pass membrane protein</topology>
    </subcellularLocation>
</comment>
<protein>
    <recommendedName>
        <fullName evidence="11">Ionotropic glutamate receptor C-terminal domain-containing protein</fullName>
    </recommendedName>
</protein>
<name>A0ABP1S5G5_9HEXA</name>
<evidence type="ECO:0000313" key="13">
    <source>
        <dbReference type="Proteomes" id="UP001642540"/>
    </source>
</evidence>
<keyword evidence="8" id="KW-0325">Glycoprotein</keyword>
<sequence length="705" mass="81323">MKHSLTTKVLLIVLLLHFSFLCNSNEARRNSPSISVFRALHQILLNYDDCELLYLFESGTQGPISVNDFDMLALDQASSGARILSFFAPNVKYHRHQDIHRHTRAHCALAILIFNKIHPDIESWLFDTIIPRYGPIIRKDEDRFIFLTPTNKLADEVMLSSNFGEKIKYKIALHAENPDNLVECKTIDFYANNGNPVPKVLQAIDVLTSVEKSLDFSTLFPDMTKNFNGKQFRITVPNVKYRFEMEWRDGAYHPKRGFYKWWLDEAIIKFNFTYFMFWSSFEKATGKPLENGTWVGAAGDLLYDKADIAVIVGETYSRQPFFGFSAVLSYEWFFFMTHIPRNYYSPKAIFWPFTPLMWGLFFLSLILMTLSLKAIAVAGAGGSTMRKNKKWTYARMVDYIFTTFMEQDRDGPTSASSIRMLCAFWLLFSMVTSTAYRGKLVTLIAFPVDTWIPTDFEELANSNFKVALNNVGKVGAAHDLLSSSTNPVFQKLFHKMEMIGHPEICLMRALEEDLGCIIWEGISMYASVRNVTDKFGYAPLMQSKEIALFVGVGFAYERRAIFKHHMDRTIEAALQMGLTIKWLELDKQFIRRERRKWELSMHKPEVFYERDEGPKKLVISQFTGLFLISAFGLLIAGVRFGMELHQYRKEQFTNQEVEGALDNGKLNVECILVECIEDTTVTIIENKDIDEKQQQTDENRNNHTP</sequence>
<keyword evidence="6 9" id="KW-0472">Membrane</keyword>